<accession>M0ZI44</accession>
<dbReference type="Proteomes" id="UP000011115">
    <property type="component" value="Unassembled WGS sequence"/>
</dbReference>
<protein>
    <submittedName>
        <fullName evidence="1">Uncharacterized protein</fullName>
    </submittedName>
</protein>
<dbReference type="EnsemblPlants" id="PGSC0003DMT400001227">
    <property type="protein sequence ID" value="PGSC0003DMT400001227"/>
    <property type="gene ID" value="PGSC0003DMG402000463"/>
</dbReference>
<dbReference type="PaxDb" id="4113-PGSC0003DMT400001227"/>
<keyword evidence="2" id="KW-1185">Reference proteome</keyword>
<sequence>MKLTKLSGVEWQVSQAQHINKMRLYRRGCQDGDKITSDHIRGEVKESRKVVSMCLSCGNSLF</sequence>
<proteinExistence type="predicted"/>
<name>M0ZI44_SOLTU</name>
<dbReference type="InParanoid" id="M0ZI44"/>
<dbReference type="Gramene" id="PGSC0003DMT400001227">
    <property type="protein sequence ID" value="PGSC0003DMT400001227"/>
    <property type="gene ID" value="PGSC0003DMG402000463"/>
</dbReference>
<dbReference type="HOGENOM" id="CLU_2908520_0_0_1"/>
<dbReference type="AlphaFoldDB" id="M0ZI44"/>
<evidence type="ECO:0000313" key="2">
    <source>
        <dbReference type="Proteomes" id="UP000011115"/>
    </source>
</evidence>
<organism evidence="1 2">
    <name type="scientific">Solanum tuberosum</name>
    <name type="common">Potato</name>
    <dbReference type="NCBI Taxonomy" id="4113"/>
    <lineage>
        <taxon>Eukaryota</taxon>
        <taxon>Viridiplantae</taxon>
        <taxon>Streptophyta</taxon>
        <taxon>Embryophyta</taxon>
        <taxon>Tracheophyta</taxon>
        <taxon>Spermatophyta</taxon>
        <taxon>Magnoliopsida</taxon>
        <taxon>eudicotyledons</taxon>
        <taxon>Gunneridae</taxon>
        <taxon>Pentapetalae</taxon>
        <taxon>asterids</taxon>
        <taxon>lamiids</taxon>
        <taxon>Solanales</taxon>
        <taxon>Solanaceae</taxon>
        <taxon>Solanoideae</taxon>
        <taxon>Solaneae</taxon>
        <taxon>Solanum</taxon>
    </lineage>
</organism>
<reference evidence="1" key="2">
    <citation type="submission" date="2015-06" db="UniProtKB">
        <authorList>
            <consortium name="EnsemblPlants"/>
        </authorList>
    </citation>
    <scope>IDENTIFICATION</scope>
    <source>
        <strain evidence="1">DM1-3 516 R44</strain>
    </source>
</reference>
<evidence type="ECO:0000313" key="1">
    <source>
        <dbReference type="EnsemblPlants" id="PGSC0003DMT400001227"/>
    </source>
</evidence>
<reference evidence="2" key="1">
    <citation type="journal article" date="2011" name="Nature">
        <title>Genome sequence and analysis of the tuber crop potato.</title>
        <authorList>
            <consortium name="The Potato Genome Sequencing Consortium"/>
        </authorList>
    </citation>
    <scope>NUCLEOTIDE SEQUENCE [LARGE SCALE GENOMIC DNA]</scope>
    <source>
        <strain evidence="2">cv. DM1-3 516 R44</strain>
    </source>
</reference>